<feature type="signal peptide" evidence="1">
    <location>
        <begin position="1"/>
        <end position="24"/>
    </location>
</feature>
<sequence>MKLLKKKSLCICFVVLFFALQVFAGGYGSNDFIIVDSVSNIAYYSVSEGTKKNYFSDLSIVNIQVNDIKKKQTVYIFPKTNTDIIDFFLFEEKLNNAQNRIDYSSNTSSYYDKSHSMVKNNVDITDGKISENIIIKTKSKNGEIKFWICDKRGANLTNIYKYSEKEFVRYYLDAKLKKIIFIKQVGLENIITEIDY</sequence>
<keyword evidence="1" id="KW-0732">Signal</keyword>
<name>A0A0E2E7R2_TREDN</name>
<dbReference type="HOGENOM" id="CLU_1414617_0_0_12"/>
<dbReference type="PATRIC" id="fig|999432.5.peg.86"/>
<comment type="caution">
    <text evidence="2">The sequence shown here is derived from an EMBL/GenBank/DDBJ whole genome shotgun (WGS) entry which is preliminary data.</text>
</comment>
<accession>A0A0E2E7R2</accession>
<dbReference type="AlphaFoldDB" id="A0A0E2E7R2"/>
<evidence type="ECO:0000313" key="2">
    <source>
        <dbReference type="EMBL" id="EMB35890.1"/>
    </source>
</evidence>
<proteinExistence type="predicted"/>
<reference evidence="2" key="1">
    <citation type="submission" date="2012-01" db="EMBL/GenBank/DDBJ databases">
        <title>The Genome Sequence of Treponema denticola H-22.</title>
        <authorList>
            <consortium name="The Broad Institute Genome Sequencing Platform"/>
            <person name="Earl A."/>
            <person name="Ward D."/>
            <person name="Feldgarden M."/>
            <person name="Gevers D."/>
            <person name="Blanton J.M."/>
            <person name="Fenno C.J."/>
            <person name="Baranova O.V."/>
            <person name="Mathney J."/>
            <person name="Dewhirst F.E."/>
            <person name="Izard J."/>
            <person name="Young S.K."/>
            <person name="Zeng Q."/>
            <person name="Gargeya S."/>
            <person name="Fitzgerald M."/>
            <person name="Haas B."/>
            <person name="Abouelleil A."/>
            <person name="Alvarado L."/>
            <person name="Arachchi H.M."/>
            <person name="Berlin A."/>
            <person name="Chapman S.B."/>
            <person name="Gearin G."/>
            <person name="Goldberg J."/>
            <person name="Griggs A."/>
            <person name="Gujja S."/>
            <person name="Hansen M."/>
            <person name="Heiman D."/>
            <person name="Howarth C."/>
            <person name="Larimer J."/>
            <person name="Lui A."/>
            <person name="MacDonald P.J.P."/>
            <person name="McCowen C."/>
            <person name="Montmayeur A."/>
            <person name="Murphy C."/>
            <person name="Neiman D."/>
            <person name="Pearson M."/>
            <person name="Priest M."/>
            <person name="Roberts A."/>
            <person name="Saif S."/>
            <person name="Shea T."/>
            <person name="Sisk P."/>
            <person name="Stolte C."/>
            <person name="Sykes S."/>
            <person name="Wortman J."/>
            <person name="Nusbaum C."/>
            <person name="Birren B."/>
        </authorList>
    </citation>
    <scope>NUCLEOTIDE SEQUENCE [LARGE SCALE GENOMIC DNA]</scope>
    <source>
        <strain evidence="2">H-22</strain>
    </source>
</reference>
<organism evidence="2">
    <name type="scientific">Treponema denticola H-22</name>
    <dbReference type="NCBI Taxonomy" id="999432"/>
    <lineage>
        <taxon>Bacteria</taxon>
        <taxon>Pseudomonadati</taxon>
        <taxon>Spirochaetota</taxon>
        <taxon>Spirochaetia</taxon>
        <taxon>Spirochaetales</taxon>
        <taxon>Treponemataceae</taxon>
        <taxon>Treponema</taxon>
    </lineage>
</organism>
<dbReference type="RefSeq" id="WP_002682560.1">
    <property type="nucleotide sequence ID" value="NZ_CM001795.1"/>
</dbReference>
<protein>
    <recommendedName>
        <fullName evidence="3">DUF4412 domain-containing protein</fullName>
    </recommendedName>
</protein>
<evidence type="ECO:0000256" key="1">
    <source>
        <dbReference type="SAM" id="SignalP"/>
    </source>
</evidence>
<gene>
    <name evidence="2" type="ORF">HMPREF9726_00082</name>
</gene>
<dbReference type="EMBL" id="AGDV01000001">
    <property type="protein sequence ID" value="EMB35890.1"/>
    <property type="molecule type" value="Genomic_DNA"/>
</dbReference>
<feature type="chain" id="PRO_5002393427" description="DUF4412 domain-containing protein" evidence="1">
    <location>
        <begin position="25"/>
        <end position="196"/>
    </location>
</feature>
<dbReference type="Proteomes" id="UP000011705">
    <property type="component" value="Chromosome"/>
</dbReference>
<evidence type="ECO:0008006" key="3">
    <source>
        <dbReference type="Google" id="ProtNLM"/>
    </source>
</evidence>